<evidence type="ECO:0000313" key="2">
    <source>
        <dbReference type="Proteomes" id="UP000828941"/>
    </source>
</evidence>
<proteinExistence type="predicted"/>
<protein>
    <submittedName>
        <fullName evidence="1">Uncharacterized protein</fullName>
    </submittedName>
</protein>
<evidence type="ECO:0000313" key="1">
    <source>
        <dbReference type="EMBL" id="KAI4344341.1"/>
    </source>
</evidence>
<comment type="caution">
    <text evidence="1">The sequence shown here is derived from an EMBL/GenBank/DDBJ whole genome shotgun (WGS) entry which is preliminary data.</text>
</comment>
<gene>
    <name evidence="1" type="ORF">L6164_011577</name>
</gene>
<sequence>MAAREGTPHGLKKARGALKLVKFTKALHSSHHKVLDNAIHKATNREQVLPKEKHVRTILYALSNRTDAAYCIYRLARRLAETYYWTDALKTLLVLHRALRELNTTFCEDLINYSQQEGYIFDVSHLRDDSSPCAGECCAWVRKYALYLEERLRCFGVVKHDVVKYGPKSRNPDILDLFEHLPAQQDLLYRLLLCKVARESVKLHIAITTGVVNVVDKAEKLSELFEFCRSLIFGRGRKFINIKQPPASFITTIEEYIKEAPTTLMIEYNEITDDQEPSPKQNSAPVGDLLTEQEVDVKENSDASLGKNEAVAAAQVADLLGLDDLLIEAAEFETNSLALAVVPTDISDQNP</sequence>
<dbReference type="EMBL" id="CM039430">
    <property type="protein sequence ID" value="KAI4344341.1"/>
    <property type="molecule type" value="Genomic_DNA"/>
</dbReference>
<reference evidence="1 2" key="1">
    <citation type="journal article" date="2022" name="DNA Res.">
        <title>Chromosomal-level genome assembly of the orchid tree Bauhinia variegata (Leguminosae; Cercidoideae) supports the allotetraploid origin hypothesis of Bauhinia.</title>
        <authorList>
            <person name="Zhong Y."/>
            <person name="Chen Y."/>
            <person name="Zheng D."/>
            <person name="Pang J."/>
            <person name="Liu Y."/>
            <person name="Luo S."/>
            <person name="Meng S."/>
            <person name="Qian L."/>
            <person name="Wei D."/>
            <person name="Dai S."/>
            <person name="Zhou R."/>
        </authorList>
    </citation>
    <scope>NUCLEOTIDE SEQUENCE [LARGE SCALE GENOMIC DNA]</scope>
    <source>
        <strain evidence="1">BV-YZ2020</strain>
    </source>
</reference>
<keyword evidence="2" id="KW-1185">Reference proteome</keyword>
<name>A0ACB9PA77_BAUVA</name>
<accession>A0ACB9PA77</accession>
<organism evidence="1 2">
    <name type="scientific">Bauhinia variegata</name>
    <name type="common">Purple orchid tree</name>
    <name type="synonym">Phanera variegata</name>
    <dbReference type="NCBI Taxonomy" id="167791"/>
    <lineage>
        <taxon>Eukaryota</taxon>
        <taxon>Viridiplantae</taxon>
        <taxon>Streptophyta</taxon>
        <taxon>Embryophyta</taxon>
        <taxon>Tracheophyta</taxon>
        <taxon>Spermatophyta</taxon>
        <taxon>Magnoliopsida</taxon>
        <taxon>eudicotyledons</taxon>
        <taxon>Gunneridae</taxon>
        <taxon>Pentapetalae</taxon>
        <taxon>rosids</taxon>
        <taxon>fabids</taxon>
        <taxon>Fabales</taxon>
        <taxon>Fabaceae</taxon>
        <taxon>Cercidoideae</taxon>
        <taxon>Cercideae</taxon>
        <taxon>Bauhiniinae</taxon>
        <taxon>Bauhinia</taxon>
    </lineage>
</organism>
<dbReference type="Proteomes" id="UP000828941">
    <property type="component" value="Chromosome 5"/>
</dbReference>